<evidence type="ECO:0000313" key="1">
    <source>
        <dbReference type="EMBL" id="MBB5175060.1"/>
    </source>
</evidence>
<keyword evidence="2" id="KW-1185">Reference proteome</keyword>
<evidence type="ECO:0000313" key="2">
    <source>
        <dbReference type="Proteomes" id="UP000551878"/>
    </source>
</evidence>
<dbReference type="Proteomes" id="UP000551878">
    <property type="component" value="Unassembled WGS sequence"/>
</dbReference>
<protein>
    <submittedName>
        <fullName evidence="1">Uncharacterized protein</fullName>
    </submittedName>
</protein>
<name>A0A840QUN9_9BACI</name>
<gene>
    <name evidence="1" type="ORF">HNQ41_003286</name>
</gene>
<organism evidence="1 2">
    <name type="scientific">Texcoconibacillus texcoconensis</name>
    <dbReference type="NCBI Taxonomy" id="1095777"/>
    <lineage>
        <taxon>Bacteria</taxon>
        <taxon>Bacillati</taxon>
        <taxon>Bacillota</taxon>
        <taxon>Bacilli</taxon>
        <taxon>Bacillales</taxon>
        <taxon>Bacillaceae</taxon>
        <taxon>Texcoconibacillus</taxon>
    </lineage>
</organism>
<accession>A0A840QUN9</accession>
<comment type="caution">
    <text evidence="1">The sequence shown here is derived from an EMBL/GenBank/DDBJ whole genome shotgun (WGS) entry which is preliminary data.</text>
</comment>
<dbReference type="AlphaFoldDB" id="A0A840QUN9"/>
<sequence>MYVGRDMTELSMTKKTDWTEKELANAQHMLQQMLPYLNAEGVTMQKEIMQEMMNRDSFHHHEADDTHGSRVHFE</sequence>
<dbReference type="RefSeq" id="WP_184665463.1">
    <property type="nucleotide sequence ID" value="NZ_JACHHB010000022.1"/>
</dbReference>
<reference evidence="1 2" key="1">
    <citation type="submission" date="2020-08" db="EMBL/GenBank/DDBJ databases">
        <title>Genomic Encyclopedia of Type Strains, Phase IV (KMG-IV): sequencing the most valuable type-strain genomes for metagenomic binning, comparative biology and taxonomic classification.</title>
        <authorList>
            <person name="Goeker M."/>
        </authorList>
    </citation>
    <scope>NUCLEOTIDE SEQUENCE [LARGE SCALE GENOMIC DNA]</scope>
    <source>
        <strain evidence="1 2">DSM 24696</strain>
    </source>
</reference>
<dbReference type="EMBL" id="JACHHB010000022">
    <property type="protein sequence ID" value="MBB5175060.1"/>
    <property type="molecule type" value="Genomic_DNA"/>
</dbReference>
<proteinExistence type="predicted"/>